<evidence type="ECO:0000256" key="2">
    <source>
        <dbReference type="ARBA" id="ARBA00022801"/>
    </source>
</evidence>
<dbReference type="Pfam" id="PF01026">
    <property type="entry name" value="TatD_DNase"/>
    <property type="match status" value="1"/>
</dbReference>
<accession>A0A418QJ89</accession>
<comment type="similarity">
    <text evidence="1">Belongs to the metallo-dependent hydrolases superfamily. TatD-type hydrolase family.</text>
</comment>
<name>A0A418QJ89_9BACT</name>
<dbReference type="SUPFAM" id="SSF51556">
    <property type="entry name" value="Metallo-dependent hydrolases"/>
    <property type="match status" value="1"/>
</dbReference>
<dbReference type="EMBL" id="QYCN01000062">
    <property type="protein sequence ID" value="RIY05221.1"/>
    <property type="molecule type" value="Genomic_DNA"/>
</dbReference>
<feature type="binding site" evidence="3">
    <location>
        <position position="91"/>
    </location>
    <ligand>
        <name>a divalent metal cation</name>
        <dbReference type="ChEBI" id="CHEBI:60240"/>
        <label>1</label>
    </ligand>
</feature>
<dbReference type="AlphaFoldDB" id="A0A418QJ89"/>
<evidence type="ECO:0000313" key="4">
    <source>
        <dbReference type="EMBL" id="RIY05221.1"/>
    </source>
</evidence>
<feature type="binding site" evidence="3">
    <location>
        <position position="152"/>
    </location>
    <ligand>
        <name>a divalent metal cation</name>
        <dbReference type="ChEBI" id="CHEBI:60240"/>
        <label>2</label>
    </ligand>
</feature>
<proteinExistence type="inferred from homology"/>
<dbReference type="PROSITE" id="PS01091">
    <property type="entry name" value="TATD_3"/>
    <property type="match status" value="1"/>
</dbReference>
<dbReference type="GO" id="GO:0046872">
    <property type="term" value="F:metal ion binding"/>
    <property type="evidence" value="ECO:0007669"/>
    <property type="project" value="UniProtKB-KW"/>
</dbReference>
<dbReference type="NCBIfam" id="NF041926">
    <property type="entry name" value="QatD"/>
    <property type="match status" value="1"/>
</dbReference>
<gene>
    <name evidence="4" type="ORF">D0T11_20740</name>
</gene>
<dbReference type="PANTHER" id="PTHR46124:SF2">
    <property type="entry name" value="D-AMINOACYL-TRNA DEACYLASE"/>
    <property type="match status" value="1"/>
</dbReference>
<dbReference type="Gene3D" id="3.20.20.140">
    <property type="entry name" value="Metal-dependent hydrolases"/>
    <property type="match status" value="1"/>
</dbReference>
<dbReference type="Proteomes" id="UP000284250">
    <property type="component" value="Unassembled WGS sequence"/>
</dbReference>
<reference evidence="4 5" key="1">
    <citation type="submission" date="2019-01" db="EMBL/GenBank/DDBJ databases">
        <title>Hymenobacter humicola sp. nov., isolated from soils in Antarctica.</title>
        <authorList>
            <person name="Sedlacek I."/>
            <person name="Holochova P."/>
            <person name="Kralova S."/>
            <person name="Pantucek R."/>
            <person name="Stankova E."/>
            <person name="Vrbovska V."/>
            <person name="Kristofova L."/>
            <person name="Svec P."/>
            <person name="Busse H.-J."/>
        </authorList>
    </citation>
    <scope>NUCLEOTIDE SEQUENCE [LARGE SCALE GENOMIC DNA]</scope>
    <source>
        <strain evidence="4 5">CCM 8852</strain>
    </source>
</reference>
<evidence type="ECO:0000256" key="1">
    <source>
        <dbReference type="ARBA" id="ARBA00009275"/>
    </source>
</evidence>
<dbReference type="InterPro" id="IPR001130">
    <property type="entry name" value="TatD-like"/>
</dbReference>
<dbReference type="InterPro" id="IPR018228">
    <property type="entry name" value="DNase_TatD-rel_CS"/>
</dbReference>
<organism evidence="4 5">
    <name type="scientific">Hymenobacter rubripertinctus</name>
    <dbReference type="NCBI Taxonomy" id="2029981"/>
    <lineage>
        <taxon>Bacteria</taxon>
        <taxon>Pseudomonadati</taxon>
        <taxon>Bacteroidota</taxon>
        <taxon>Cytophagia</taxon>
        <taxon>Cytophagales</taxon>
        <taxon>Hymenobacteraceae</taxon>
        <taxon>Hymenobacter</taxon>
    </lineage>
</organism>
<keyword evidence="5" id="KW-1185">Reference proteome</keyword>
<dbReference type="InterPro" id="IPR032466">
    <property type="entry name" value="Metal_Hydrolase"/>
</dbReference>
<protein>
    <submittedName>
        <fullName evidence="4">TatD family deoxyribonuclease</fullName>
    </submittedName>
</protein>
<comment type="caution">
    <text evidence="4">The sequence shown here is derived from an EMBL/GenBank/DDBJ whole genome shotgun (WGS) entry which is preliminary data.</text>
</comment>
<dbReference type="OrthoDB" id="9810005at2"/>
<dbReference type="CDD" id="cd01310">
    <property type="entry name" value="TatD_DNAse"/>
    <property type="match status" value="1"/>
</dbReference>
<feature type="binding site" evidence="3">
    <location>
        <position position="129"/>
    </location>
    <ligand>
        <name>a divalent metal cation</name>
        <dbReference type="ChEBI" id="CHEBI:60240"/>
        <label>2</label>
    </ligand>
</feature>
<evidence type="ECO:0000313" key="5">
    <source>
        <dbReference type="Proteomes" id="UP000284250"/>
    </source>
</evidence>
<keyword evidence="2" id="KW-0378">Hydrolase</keyword>
<keyword evidence="3" id="KW-0479">Metal-binding</keyword>
<dbReference type="PANTHER" id="PTHR46124">
    <property type="entry name" value="D-AMINOACYL-TRNA DEACYLASE"/>
    <property type="match status" value="1"/>
</dbReference>
<feature type="binding site" evidence="3">
    <location>
        <position position="14"/>
    </location>
    <ligand>
        <name>a divalent metal cation</name>
        <dbReference type="ChEBI" id="CHEBI:60240"/>
        <label>1</label>
    </ligand>
</feature>
<dbReference type="PIRSF" id="PIRSF005902">
    <property type="entry name" value="DNase_TatD"/>
    <property type="match status" value="1"/>
</dbReference>
<evidence type="ECO:0000256" key="3">
    <source>
        <dbReference type="PIRSR" id="PIRSR005902-1"/>
    </source>
</evidence>
<sequence>MVFHAVNSFDTHCHLDLYPDPRAVVREAERTQTYVVAVTNTPSVFQATQQLIGNSRFVRPALGLHPELAVERRGELPLFQQLLPQTRYVGEVGLDFVSNDKQVRITQQRVFSQILEWSHLAGDKILTIHSRRAEKEVVEAIGANFRGAAILHWYSGSLAVVEQALANGLYFSINPAMTRSKRFPDLLRLIPIDRLLTETDGPFVQIGQRVALPPDVAQVSVILASTWQITPEEMTKVLFANLRRLLVTPS</sequence>
<dbReference type="InterPro" id="IPR049677">
    <property type="entry name" value="QatD"/>
</dbReference>
<dbReference type="GO" id="GO:0016788">
    <property type="term" value="F:hydrolase activity, acting on ester bonds"/>
    <property type="evidence" value="ECO:0007669"/>
    <property type="project" value="InterPro"/>
</dbReference>
<feature type="binding site" evidence="3">
    <location>
        <position position="200"/>
    </location>
    <ligand>
        <name>a divalent metal cation</name>
        <dbReference type="ChEBI" id="CHEBI:60240"/>
        <label>1</label>
    </ligand>
</feature>
<feature type="binding site" evidence="3">
    <location>
        <position position="12"/>
    </location>
    <ligand>
        <name>a divalent metal cation</name>
        <dbReference type="ChEBI" id="CHEBI:60240"/>
        <label>1</label>
    </ligand>
</feature>